<feature type="coiled-coil region" evidence="1">
    <location>
        <begin position="71"/>
        <end position="98"/>
    </location>
</feature>
<evidence type="ECO:0000256" key="1">
    <source>
        <dbReference type="SAM" id="Coils"/>
    </source>
</evidence>
<proteinExistence type="predicted"/>
<reference evidence="2 3" key="1">
    <citation type="submission" date="2020-04" db="EMBL/GenBank/DDBJ databases">
        <title>Description of novel Gluconacetobacter.</title>
        <authorList>
            <person name="Sombolestani A."/>
        </authorList>
    </citation>
    <scope>NUCLEOTIDE SEQUENCE [LARGE SCALE GENOMIC DNA]</scope>
    <source>
        <strain evidence="2 3">LMG 7603</strain>
    </source>
</reference>
<dbReference type="AlphaFoldDB" id="A0A7W4NKE9"/>
<dbReference type="Proteomes" id="UP000550787">
    <property type="component" value="Unassembled WGS sequence"/>
</dbReference>
<protein>
    <submittedName>
        <fullName evidence="2">Uncharacterized protein</fullName>
    </submittedName>
</protein>
<evidence type="ECO:0000313" key="2">
    <source>
        <dbReference type="EMBL" id="MBB2156868.1"/>
    </source>
</evidence>
<evidence type="ECO:0000313" key="3">
    <source>
        <dbReference type="Proteomes" id="UP000550787"/>
    </source>
</evidence>
<name>A0A7W4NKE9_GLUDI</name>
<gene>
    <name evidence="2" type="ORF">HLH33_11195</name>
</gene>
<keyword evidence="1" id="KW-0175">Coiled coil</keyword>
<accession>A0A7W4NKE9</accession>
<dbReference type="EMBL" id="JABEQG010000019">
    <property type="protein sequence ID" value="MBB2156868.1"/>
    <property type="molecule type" value="Genomic_DNA"/>
</dbReference>
<comment type="caution">
    <text evidence="2">The sequence shown here is derived from an EMBL/GenBank/DDBJ whole genome shotgun (WGS) entry which is preliminary data.</text>
</comment>
<sequence>MIGAGAHISDYPKESGKTMVDENLVLDPAETSETLRRHGARIGRLEAGQQDMMMKLVEISAEGRARGAHQDRRADRDLEQTRQAIVDLRREMREAIAETTAPLAESQRTLIRMNAEIAGGVKMIRNAGFALGGVVSVLLGYQPFTAWLGRIIQGGGS</sequence>
<organism evidence="2 3">
    <name type="scientific">Gluconacetobacter diazotrophicus</name>
    <name type="common">Acetobacter diazotrophicus</name>
    <dbReference type="NCBI Taxonomy" id="33996"/>
    <lineage>
        <taxon>Bacteria</taxon>
        <taxon>Pseudomonadati</taxon>
        <taxon>Pseudomonadota</taxon>
        <taxon>Alphaproteobacteria</taxon>
        <taxon>Acetobacterales</taxon>
        <taxon>Acetobacteraceae</taxon>
        <taxon>Gluconacetobacter</taxon>
    </lineage>
</organism>